<sequence length="154" mass="17283">MTSSNNVAGIPSAPVSSALSSDAVQRLLRSDPYMAELVKGLPVCFAGIPHAKETERQQNFLHSIQTAKRLHIAIPSNGLNLYLNLTSEHLVPERNEVQFVSDLHFNGARVRLRGHVNARTLQGKVQMVQVQEHRQFSERLERRMVQLRAAALRL</sequence>
<organism evidence="1 2">
    <name type="scientific">Globodera rostochiensis</name>
    <name type="common">Golden nematode worm</name>
    <name type="synonym">Heterodera rostochiensis</name>
    <dbReference type="NCBI Taxonomy" id="31243"/>
    <lineage>
        <taxon>Eukaryota</taxon>
        <taxon>Metazoa</taxon>
        <taxon>Ecdysozoa</taxon>
        <taxon>Nematoda</taxon>
        <taxon>Chromadorea</taxon>
        <taxon>Rhabditida</taxon>
        <taxon>Tylenchina</taxon>
        <taxon>Tylenchomorpha</taxon>
        <taxon>Tylenchoidea</taxon>
        <taxon>Heteroderidae</taxon>
        <taxon>Heteroderinae</taxon>
        <taxon>Globodera</taxon>
    </lineage>
</organism>
<name>A0A914HI78_GLORO</name>
<dbReference type="SUPFAM" id="SSF50723">
    <property type="entry name" value="Core binding factor beta, CBF"/>
    <property type="match status" value="1"/>
</dbReference>
<accession>A0A914HI78</accession>
<dbReference type="Gene3D" id="2.40.250.10">
    <property type="entry name" value="Core binding factor, beta subunit"/>
    <property type="match status" value="1"/>
</dbReference>
<dbReference type="InterPro" id="IPR036552">
    <property type="entry name" value="CBF_bsu_sf"/>
</dbReference>
<keyword evidence="1" id="KW-1185">Reference proteome</keyword>
<dbReference type="Pfam" id="PF02312">
    <property type="entry name" value="CBF_beta"/>
    <property type="match status" value="1"/>
</dbReference>
<evidence type="ECO:0000313" key="2">
    <source>
        <dbReference type="WBParaSite" id="Gr19_v10_g1776.t1"/>
    </source>
</evidence>
<evidence type="ECO:0000313" key="1">
    <source>
        <dbReference type="Proteomes" id="UP000887572"/>
    </source>
</evidence>
<dbReference type="WBParaSite" id="Gr19_v10_g1776.t1">
    <property type="protein sequence ID" value="Gr19_v10_g1776.t1"/>
    <property type="gene ID" value="Gr19_v10_g1776"/>
</dbReference>
<proteinExistence type="predicted"/>
<dbReference type="InterPro" id="IPR003417">
    <property type="entry name" value="CBF_beta"/>
</dbReference>
<dbReference type="GO" id="GO:0005634">
    <property type="term" value="C:nucleus"/>
    <property type="evidence" value="ECO:0007669"/>
    <property type="project" value="InterPro"/>
</dbReference>
<dbReference type="AlphaFoldDB" id="A0A914HI78"/>
<dbReference type="GO" id="GO:0003713">
    <property type="term" value="F:transcription coactivator activity"/>
    <property type="evidence" value="ECO:0007669"/>
    <property type="project" value="InterPro"/>
</dbReference>
<dbReference type="Proteomes" id="UP000887572">
    <property type="component" value="Unplaced"/>
</dbReference>
<reference evidence="2" key="1">
    <citation type="submission" date="2022-11" db="UniProtKB">
        <authorList>
            <consortium name="WormBaseParasite"/>
        </authorList>
    </citation>
    <scope>IDENTIFICATION</scope>
</reference>
<protein>
    <submittedName>
        <fullName evidence="2">PilZ domain-containing protein</fullName>
    </submittedName>
</protein>